<proteinExistence type="predicted"/>
<evidence type="ECO:0000313" key="2">
    <source>
        <dbReference type="Proteomes" id="UP000316759"/>
    </source>
</evidence>
<keyword evidence="2" id="KW-1185">Reference proteome</keyword>
<dbReference type="Proteomes" id="UP000316759">
    <property type="component" value="Unassembled WGS sequence"/>
</dbReference>
<organism evidence="1 2">
    <name type="scientific">Fasciola gigantica</name>
    <name type="common">Giant liver fluke</name>
    <dbReference type="NCBI Taxonomy" id="46835"/>
    <lineage>
        <taxon>Eukaryota</taxon>
        <taxon>Metazoa</taxon>
        <taxon>Spiralia</taxon>
        <taxon>Lophotrochozoa</taxon>
        <taxon>Platyhelminthes</taxon>
        <taxon>Trematoda</taxon>
        <taxon>Digenea</taxon>
        <taxon>Plagiorchiida</taxon>
        <taxon>Echinostomata</taxon>
        <taxon>Echinostomatoidea</taxon>
        <taxon>Fasciolidae</taxon>
        <taxon>Fasciola</taxon>
    </lineage>
</organism>
<comment type="caution">
    <text evidence="1">The sequence shown here is derived from an EMBL/GenBank/DDBJ whole genome shotgun (WGS) entry which is preliminary data.</text>
</comment>
<protein>
    <submittedName>
        <fullName evidence="1">Uncharacterized protein</fullName>
    </submittedName>
</protein>
<dbReference type="EMBL" id="SUNJ01011383">
    <property type="protein sequence ID" value="TPP58919.1"/>
    <property type="molecule type" value="Genomic_DNA"/>
</dbReference>
<accession>A0A504YFB1</accession>
<evidence type="ECO:0000313" key="1">
    <source>
        <dbReference type="EMBL" id="TPP58919.1"/>
    </source>
</evidence>
<reference evidence="1 2" key="1">
    <citation type="submission" date="2019-04" db="EMBL/GenBank/DDBJ databases">
        <title>Annotation for the trematode Fasciola gigantica.</title>
        <authorList>
            <person name="Choi Y.-J."/>
        </authorList>
    </citation>
    <scope>NUCLEOTIDE SEQUENCE [LARGE SCALE GENOMIC DNA]</scope>
    <source>
        <strain evidence="1">Uganda_cow_1</strain>
    </source>
</reference>
<gene>
    <name evidence="1" type="ORF">FGIG_04516</name>
</gene>
<sequence>MLLFFERGTPCRDLSFGKNRCLRITHPDSLIANDGSNLHLIRASDGKVIWTTAVAASFHEDDHVIRGFNRGRVFCLSSLISSYKHLPESVNIEVIDASDRSGIALVLGYYKPSKASSATGFSELSSVNIQLSISDAQNSVVSQVETVSLENLENGPQSCITVKTIEGQSSWYLICLTKGIASQSVLQSIGLKDMANQKWHVVKIQEAKICAKATLNGRDYLFSAFQEMNRPWENFALSVYQLDSGEPALNLTPGLWTIATHHGAVEWVGLISPSIYNL</sequence>
<name>A0A504YFB1_FASGI</name>
<dbReference type="AlphaFoldDB" id="A0A504YFB1"/>
<dbReference type="OrthoDB" id="6283187at2759"/>